<proteinExistence type="predicted"/>
<dbReference type="InterPro" id="IPR050566">
    <property type="entry name" value="Deoxyribonucleoside_kinase"/>
</dbReference>
<dbReference type="KEGG" id="lto:RGQ30_07410"/>
<dbReference type="Pfam" id="PF01712">
    <property type="entry name" value="dNK"/>
    <property type="match status" value="1"/>
</dbReference>
<dbReference type="EMBL" id="AP028947">
    <property type="protein sequence ID" value="BET25240.1"/>
    <property type="molecule type" value="Genomic_DNA"/>
</dbReference>
<dbReference type="Gene3D" id="3.40.50.300">
    <property type="entry name" value="P-loop containing nucleotide triphosphate hydrolases"/>
    <property type="match status" value="1"/>
</dbReference>
<dbReference type="SUPFAM" id="SSF52540">
    <property type="entry name" value="P-loop containing nucleoside triphosphate hydrolases"/>
    <property type="match status" value="1"/>
</dbReference>
<dbReference type="CDD" id="cd01673">
    <property type="entry name" value="dNK"/>
    <property type="match status" value="1"/>
</dbReference>
<accession>A0AA86MDY1</accession>
<dbReference type="Proteomes" id="UP001329151">
    <property type="component" value="Chromosome"/>
</dbReference>
<dbReference type="PANTHER" id="PTHR10513">
    <property type="entry name" value="DEOXYNUCLEOSIDE KINASE"/>
    <property type="match status" value="1"/>
</dbReference>
<name>A0AA86MDY1_9BURK</name>
<feature type="binding site" evidence="2">
    <location>
        <begin position="139"/>
        <end position="143"/>
    </location>
    <ligand>
        <name>ATP</name>
        <dbReference type="ChEBI" id="CHEBI:30616"/>
    </ligand>
</feature>
<keyword evidence="4" id="KW-0808">Transferase</keyword>
<keyword evidence="4" id="KW-0418">Kinase</keyword>
<sequence length="213" mass="25107">MLSEKYRHIVIEGPIGVGKTSLARLIAQRFQAEVLLEKPDDNPFLEKFYQEPARYALPTQLFFLFQRIGQLRDLTQRDFFENMVISDFLLEKDRMFASLTLDEEELKLYQQIYQHQSPQTSTPDLVIYLQASPQALIERVQKRATPYEANITEAYLSQLSDAYSRFFYHYDDAPLLIVNTEHLNPIDHAEDFDLLLNQIDGMKGRREFFNWSE</sequence>
<dbReference type="InterPro" id="IPR031314">
    <property type="entry name" value="DNK_dom"/>
</dbReference>
<feature type="binding site" evidence="2">
    <location>
        <begin position="13"/>
        <end position="21"/>
    </location>
    <ligand>
        <name>ATP</name>
        <dbReference type="ChEBI" id="CHEBI:30616"/>
    </ligand>
</feature>
<dbReference type="PANTHER" id="PTHR10513:SF46">
    <property type="entry name" value="DEOXYGUANOSINE KINASE"/>
    <property type="match status" value="1"/>
</dbReference>
<organism evidence="4 5">
    <name type="scientific">Limnobacter thiooxidans</name>
    <dbReference type="NCBI Taxonomy" id="131080"/>
    <lineage>
        <taxon>Bacteria</taxon>
        <taxon>Pseudomonadati</taxon>
        <taxon>Pseudomonadota</taxon>
        <taxon>Betaproteobacteria</taxon>
        <taxon>Burkholderiales</taxon>
        <taxon>Burkholderiaceae</taxon>
        <taxon>Limnobacter</taxon>
    </lineage>
</organism>
<dbReference type="InterPro" id="IPR027417">
    <property type="entry name" value="P-loop_NTPase"/>
</dbReference>
<evidence type="ECO:0000259" key="3">
    <source>
        <dbReference type="Pfam" id="PF01712"/>
    </source>
</evidence>
<evidence type="ECO:0000313" key="4">
    <source>
        <dbReference type="EMBL" id="BET25240.1"/>
    </source>
</evidence>
<dbReference type="PIRSF" id="PIRSF000705">
    <property type="entry name" value="DNK"/>
    <property type="match status" value="1"/>
</dbReference>
<feature type="active site" description="Proton acceptor" evidence="1">
    <location>
        <position position="81"/>
    </location>
</feature>
<protein>
    <submittedName>
        <fullName evidence="4">Deoxynucleoside kinase</fullName>
    </submittedName>
</protein>
<evidence type="ECO:0000313" key="5">
    <source>
        <dbReference type="Proteomes" id="UP001329151"/>
    </source>
</evidence>
<dbReference type="GO" id="GO:0005737">
    <property type="term" value="C:cytoplasm"/>
    <property type="evidence" value="ECO:0007669"/>
    <property type="project" value="TreeGrafter"/>
</dbReference>
<keyword evidence="2" id="KW-0067">ATP-binding</keyword>
<keyword evidence="2" id="KW-0547">Nucleotide-binding</keyword>
<keyword evidence="5" id="KW-1185">Reference proteome</keyword>
<evidence type="ECO:0000256" key="2">
    <source>
        <dbReference type="PIRSR" id="PIRSR000705-3"/>
    </source>
</evidence>
<dbReference type="RefSeq" id="WP_130558262.1">
    <property type="nucleotide sequence ID" value="NZ_AP028947.1"/>
</dbReference>
<gene>
    <name evidence="4" type="ORF">RGQ30_07410</name>
</gene>
<dbReference type="AlphaFoldDB" id="A0AA86MDY1"/>
<feature type="domain" description="Deoxynucleoside kinase" evidence="3">
    <location>
        <begin position="9"/>
        <end position="199"/>
    </location>
</feature>
<reference evidence="4 5" key="1">
    <citation type="submission" date="2023-10" db="EMBL/GenBank/DDBJ databases">
        <title>Complete Genome Sequence of Limnobacter thiooxidans CS-K2T, Isolated from freshwater lake sediments in Bavaria, Germany.</title>
        <authorList>
            <person name="Naruki M."/>
            <person name="Watanabe A."/>
            <person name="Warashina T."/>
            <person name="Morita T."/>
            <person name="Arakawa K."/>
        </authorList>
    </citation>
    <scope>NUCLEOTIDE SEQUENCE [LARGE SCALE GENOMIC DNA]</scope>
    <source>
        <strain evidence="4 5">CS-K2</strain>
    </source>
</reference>
<dbReference type="GO" id="GO:0019136">
    <property type="term" value="F:deoxynucleoside kinase activity"/>
    <property type="evidence" value="ECO:0007669"/>
    <property type="project" value="InterPro"/>
</dbReference>
<evidence type="ECO:0000256" key="1">
    <source>
        <dbReference type="PIRSR" id="PIRSR000705-1"/>
    </source>
</evidence>
<dbReference type="GO" id="GO:0005524">
    <property type="term" value="F:ATP binding"/>
    <property type="evidence" value="ECO:0007669"/>
    <property type="project" value="UniProtKB-KW"/>
</dbReference>
<dbReference type="InterPro" id="IPR002624">
    <property type="entry name" value="DCK/DGK"/>
</dbReference>